<dbReference type="OrthoDB" id="9782387at2"/>
<keyword evidence="3" id="KW-0949">S-adenosyl-L-methionine</keyword>
<keyword evidence="9" id="KW-1185">Reference proteome</keyword>
<proteinExistence type="predicted"/>
<dbReference type="InterPro" id="IPR034457">
    <property type="entry name" value="Organic_radical-activating"/>
</dbReference>
<dbReference type="SFLD" id="SFLDS00029">
    <property type="entry name" value="Radical_SAM"/>
    <property type="match status" value="1"/>
</dbReference>
<dbReference type="SUPFAM" id="SSF102114">
    <property type="entry name" value="Radical SAM enzymes"/>
    <property type="match status" value="1"/>
</dbReference>
<reference evidence="8 9" key="1">
    <citation type="journal article" date="2015" name="Genome Announc.">
        <title>Complete Genome Sequence of the Type Strain Corynebacterium mustelae DSM 45274, Isolated from Various Tissues of a Male Ferret with Lethal Sepsis.</title>
        <authorList>
            <person name="Ruckert C."/>
            <person name="Eimer J."/>
            <person name="Winkler A."/>
            <person name="Tauch A."/>
        </authorList>
    </citation>
    <scope>NUCLEOTIDE SEQUENCE [LARGE SCALE GENOMIC DNA]</scope>
    <source>
        <strain evidence="8 9">DSM 45274</strain>
    </source>
</reference>
<dbReference type="EMBL" id="CP011542">
    <property type="protein sequence ID" value="AKK04746.1"/>
    <property type="molecule type" value="Genomic_DNA"/>
</dbReference>
<evidence type="ECO:0000313" key="9">
    <source>
        <dbReference type="Proteomes" id="UP000035199"/>
    </source>
</evidence>
<feature type="domain" description="Radical SAM core" evidence="7">
    <location>
        <begin position="26"/>
        <end position="214"/>
    </location>
</feature>
<protein>
    <submittedName>
        <fullName evidence="8">Anaerobic ribonucleoside-triphosphate reductase activating protein</fullName>
        <ecNumber evidence="8">1.97.1.4</ecNumber>
    </submittedName>
</protein>
<dbReference type="Gene3D" id="3.20.20.70">
    <property type="entry name" value="Aldolase class I"/>
    <property type="match status" value="1"/>
</dbReference>
<evidence type="ECO:0000256" key="4">
    <source>
        <dbReference type="ARBA" id="ARBA00022723"/>
    </source>
</evidence>
<keyword evidence="6" id="KW-0411">Iron-sulfur</keyword>
<evidence type="ECO:0000259" key="7">
    <source>
        <dbReference type="PROSITE" id="PS51918"/>
    </source>
</evidence>
<evidence type="ECO:0000313" key="8">
    <source>
        <dbReference type="EMBL" id="AKK04746.1"/>
    </source>
</evidence>
<dbReference type="CDD" id="cd01335">
    <property type="entry name" value="Radical_SAM"/>
    <property type="match status" value="1"/>
</dbReference>
<keyword evidence="8" id="KW-0560">Oxidoreductase</keyword>
<dbReference type="SFLD" id="SFLDG01094">
    <property type="entry name" value="Uncharacterised_Radical_SAM_Su"/>
    <property type="match status" value="1"/>
</dbReference>
<keyword evidence="5" id="KW-0408">Iron</keyword>
<evidence type="ECO:0000256" key="1">
    <source>
        <dbReference type="ARBA" id="ARBA00001966"/>
    </source>
</evidence>
<evidence type="ECO:0000256" key="2">
    <source>
        <dbReference type="ARBA" id="ARBA00022485"/>
    </source>
</evidence>
<dbReference type="PROSITE" id="PS51918">
    <property type="entry name" value="RADICAL_SAM"/>
    <property type="match status" value="1"/>
</dbReference>
<evidence type="ECO:0000256" key="6">
    <source>
        <dbReference type="ARBA" id="ARBA00023014"/>
    </source>
</evidence>
<comment type="cofactor">
    <cofactor evidence="1">
        <name>[4Fe-4S] cluster</name>
        <dbReference type="ChEBI" id="CHEBI:49883"/>
    </cofactor>
</comment>
<keyword evidence="4" id="KW-0479">Metal-binding</keyword>
<dbReference type="GO" id="GO:0046872">
    <property type="term" value="F:metal ion binding"/>
    <property type="evidence" value="ECO:0007669"/>
    <property type="project" value="UniProtKB-KW"/>
</dbReference>
<dbReference type="InterPro" id="IPR058240">
    <property type="entry name" value="rSAM_sf"/>
</dbReference>
<keyword evidence="2" id="KW-0004">4Fe-4S</keyword>
<dbReference type="STRING" id="571915.CMUST_02005"/>
<sequence length="214" mass="22998">MNAAISAKPSPNPLPVAGIIPFSVTDWPGKITVTAFTQGCPLRCFYCHNPQLQPFAPAAYNFDDVLAVATTRRKLIDALVISGGEPTAVSGLGDAIAASHAAGFPIGLHTCGYRPQVITALLARPETTPDWVGLDIKALPKDMYEVTGIHATAANRVWDSLAALSRAEVPLQVRTTVWRGGAVEKHLPELQRRLTNLGHDLVIQQARRMDGSFI</sequence>
<dbReference type="Pfam" id="PF04055">
    <property type="entry name" value="Radical_SAM"/>
    <property type="match status" value="1"/>
</dbReference>
<dbReference type="RefSeq" id="WP_047261109.1">
    <property type="nucleotide sequence ID" value="NZ_CP011542.1"/>
</dbReference>
<dbReference type="GO" id="GO:0043365">
    <property type="term" value="F:[formate-C-acetyltransferase]-activating enzyme activity"/>
    <property type="evidence" value="ECO:0007669"/>
    <property type="project" value="UniProtKB-EC"/>
</dbReference>
<dbReference type="InterPro" id="IPR007197">
    <property type="entry name" value="rSAM"/>
</dbReference>
<dbReference type="KEGG" id="cmv:CMUST_02005"/>
<dbReference type="PANTHER" id="PTHR30352:SF13">
    <property type="entry name" value="GLYCYL-RADICAL ENZYME ACTIVATING ENZYME YJJW-RELATED"/>
    <property type="match status" value="1"/>
</dbReference>
<evidence type="ECO:0000256" key="3">
    <source>
        <dbReference type="ARBA" id="ARBA00022691"/>
    </source>
</evidence>
<reference evidence="9" key="2">
    <citation type="submission" date="2015-05" db="EMBL/GenBank/DDBJ databases">
        <title>Complete genome sequence of Corynebacterium mustelae DSM 45274, isolated from various tissues of a male ferret with lethal sepsis.</title>
        <authorList>
            <person name="Ruckert C."/>
            <person name="Albersmeier A."/>
            <person name="Winkler A."/>
            <person name="Tauch A."/>
        </authorList>
    </citation>
    <scope>NUCLEOTIDE SEQUENCE [LARGE SCALE GENOMIC DNA]</scope>
    <source>
        <strain evidence="9">DSM 45274</strain>
    </source>
</reference>
<dbReference type="AlphaFoldDB" id="A0A0G3GUA5"/>
<accession>A0A0G3GUA5</accession>
<dbReference type="EC" id="1.97.1.4" evidence="8"/>
<dbReference type="InterPro" id="IPR012840">
    <property type="entry name" value="NrdG2"/>
</dbReference>
<dbReference type="InterPro" id="IPR013785">
    <property type="entry name" value="Aldolase_TIM"/>
</dbReference>
<name>A0A0G3GUA5_9CORY</name>
<dbReference type="PATRIC" id="fig|571915.4.peg.426"/>
<dbReference type="GO" id="GO:0051539">
    <property type="term" value="F:4 iron, 4 sulfur cluster binding"/>
    <property type="evidence" value="ECO:0007669"/>
    <property type="project" value="UniProtKB-KW"/>
</dbReference>
<gene>
    <name evidence="8" type="ORF">CMUST_02005</name>
</gene>
<organism evidence="8 9">
    <name type="scientific">Corynebacterium mustelae</name>
    <dbReference type="NCBI Taxonomy" id="571915"/>
    <lineage>
        <taxon>Bacteria</taxon>
        <taxon>Bacillati</taxon>
        <taxon>Actinomycetota</taxon>
        <taxon>Actinomycetes</taxon>
        <taxon>Mycobacteriales</taxon>
        <taxon>Corynebacteriaceae</taxon>
        <taxon>Corynebacterium</taxon>
    </lineage>
</organism>
<dbReference type="Proteomes" id="UP000035199">
    <property type="component" value="Chromosome"/>
</dbReference>
<evidence type="ECO:0000256" key="5">
    <source>
        <dbReference type="ARBA" id="ARBA00023004"/>
    </source>
</evidence>
<dbReference type="PANTHER" id="PTHR30352">
    <property type="entry name" value="PYRUVATE FORMATE-LYASE-ACTIVATING ENZYME"/>
    <property type="match status" value="1"/>
</dbReference>
<dbReference type="NCBIfam" id="TIGR02495">
    <property type="entry name" value="NrdG2"/>
    <property type="match status" value="1"/>
</dbReference>